<proteinExistence type="predicted"/>
<keyword evidence="1" id="KW-0812">Transmembrane</keyword>
<protein>
    <submittedName>
        <fullName evidence="2">Uncharacterized protein</fullName>
    </submittedName>
</protein>
<feature type="transmembrane region" description="Helical" evidence="1">
    <location>
        <begin position="47"/>
        <end position="64"/>
    </location>
</feature>
<evidence type="ECO:0000256" key="1">
    <source>
        <dbReference type="SAM" id="Phobius"/>
    </source>
</evidence>
<keyword evidence="1" id="KW-0472">Membrane</keyword>
<feature type="non-terminal residue" evidence="2">
    <location>
        <position position="1"/>
    </location>
</feature>
<name>X1CEB3_9ZZZZ</name>
<sequence>KMEGTTDKGYGDDEADFEKLTALPWMNAAAADQLEEQGEQVLIKKNLSFSICILTLFLFLFSFSY</sequence>
<evidence type="ECO:0000313" key="2">
    <source>
        <dbReference type="EMBL" id="GAH05957.1"/>
    </source>
</evidence>
<dbReference type="EMBL" id="BART01034544">
    <property type="protein sequence ID" value="GAH05957.1"/>
    <property type="molecule type" value="Genomic_DNA"/>
</dbReference>
<keyword evidence="1" id="KW-1133">Transmembrane helix</keyword>
<dbReference type="AlphaFoldDB" id="X1CEB3"/>
<accession>X1CEB3</accession>
<comment type="caution">
    <text evidence="2">The sequence shown here is derived from an EMBL/GenBank/DDBJ whole genome shotgun (WGS) entry which is preliminary data.</text>
</comment>
<organism evidence="2">
    <name type="scientific">marine sediment metagenome</name>
    <dbReference type="NCBI Taxonomy" id="412755"/>
    <lineage>
        <taxon>unclassified sequences</taxon>
        <taxon>metagenomes</taxon>
        <taxon>ecological metagenomes</taxon>
    </lineage>
</organism>
<reference evidence="2" key="1">
    <citation type="journal article" date="2014" name="Front. Microbiol.">
        <title>High frequency of phylogenetically diverse reductive dehalogenase-homologous genes in deep subseafloor sedimentary metagenomes.</title>
        <authorList>
            <person name="Kawai M."/>
            <person name="Futagami T."/>
            <person name="Toyoda A."/>
            <person name="Takaki Y."/>
            <person name="Nishi S."/>
            <person name="Hori S."/>
            <person name="Arai W."/>
            <person name="Tsubouchi T."/>
            <person name="Morono Y."/>
            <person name="Uchiyama I."/>
            <person name="Ito T."/>
            <person name="Fujiyama A."/>
            <person name="Inagaki F."/>
            <person name="Takami H."/>
        </authorList>
    </citation>
    <scope>NUCLEOTIDE SEQUENCE</scope>
    <source>
        <strain evidence="2">Expedition CK06-06</strain>
    </source>
</reference>
<gene>
    <name evidence="2" type="ORF">S01H4_59008</name>
</gene>